<dbReference type="Proteomes" id="UP001457282">
    <property type="component" value="Unassembled WGS sequence"/>
</dbReference>
<dbReference type="PANTHER" id="PTHR47934">
    <property type="entry name" value="PENTATRICOPEPTIDE REPEAT-CONTAINING PROTEIN PET309, MITOCHONDRIAL"/>
    <property type="match status" value="1"/>
</dbReference>
<reference evidence="4 5" key="1">
    <citation type="journal article" date="2023" name="G3 (Bethesda)">
        <title>A chromosome-length genome assembly and annotation of blackberry (Rubus argutus, cv. 'Hillquist').</title>
        <authorList>
            <person name="Bruna T."/>
            <person name="Aryal R."/>
            <person name="Dudchenko O."/>
            <person name="Sargent D.J."/>
            <person name="Mead D."/>
            <person name="Buti M."/>
            <person name="Cavallini A."/>
            <person name="Hytonen T."/>
            <person name="Andres J."/>
            <person name="Pham M."/>
            <person name="Weisz D."/>
            <person name="Mascagni F."/>
            <person name="Usai G."/>
            <person name="Natali L."/>
            <person name="Bassil N."/>
            <person name="Fernandez G.E."/>
            <person name="Lomsadze A."/>
            <person name="Armour M."/>
            <person name="Olukolu B."/>
            <person name="Poorten T."/>
            <person name="Britton C."/>
            <person name="Davik J."/>
            <person name="Ashrafi H."/>
            <person name="Aiden E.L."/>
            <person name="Borodovsky M."/>
            <person name="Worthington M."/>
        </authorList>
    </citation>
    <scope>NUCLEOTIDE SEQUENCE [LARGE SCALE GENOMIC DNA]</scope>
    <source>
        <strain evidence="4">PI 553951</strain>
    </source>
</reference>
<proteinExistence type="inferred from homology"/>
<dbReference type="GO" id="GO:0003729">
    <property type="term" value="F:mRNA binding"/>
    <property type="evidence" value="ECO:0007669"/>
    <property type="project" value="TreeGrafter"/>
</dbReference>
<evidence type="ECO:0000313" key="4">
    <source>
        <dbReference type="EMBL" id="KAK9903171.1"/>
    </source>
</evidence>
<comment type="similarity">
    <text evidence="1">Belongs to the PPR family. P subfamily.</text>
</comment>
<dbReference type="PROSITE" id="PS51375">
    <property type="entry name" value="PPR"/>
    <property type="match status" value="6"/>
</dbReference>
<keyword evidence="2" id="KW-0677">Repeat</keyword>
<feature type="repeat" description="PPR" evidence="3">
    <location>
        <begin position="407"/>
        <end position="441"/>
    </location>
</feature>
<dbReference type="AlphaFoldDB" id="A0AAW1VLB2"/>
<evidence type="ECO:0000256" key="3">
    <source>
        <dbReference type="PROSITE-ProRule" id="PRU00708"/>
    </source>
</evidence>
<dbReference type="GO" id="GO:0005739">
    <property type="term" value="C:mitochondrion"/>
    <property type="evidence" value="ECO:0007669"/>
    <property type="project" value="TreeGrafter"/>
</dbReference>
<dbReference type="PANTHER" id="PTHR47934:SF28">
    <property type="entry name" value="OS04G0488500 PROTEIN"/>
    <property type="match status" value="1"/>
</dbReference>
<dbReference type="GO" id="GO:0007005">
    <property type="term" value="P:mitochondrion organization"/>
    <property type="evidence" value="ECO:0007669"/>
    <property type="project" value="TreeGrafter"/>
</dbReference>
<comment type="caution">
    <text evidence="4">The sequence shown here is derived from an EMBL/GenBank/DDBJ whole genome shotgun (WGS) entry which is preliminary data.</text>
</comment>
<dbReference type="Pfam" id="PF12854">
    <property type="entry name" value="PPR_1"/>
    <property type="match status" value="1"/>
</dbReference>
<protein>
    <recommendedName>
        <fullName evidence="6">Pentatricopeptide repeat-containing protein</fullName>
    </recommendedName>
</protein>
<accession>A0AAW1VLB2</accession>
<dbReference type="InterPro" id="IPR002885">
    <property type="entry name" value="PPR_rpt"/>
</dbReference>
<evidence type="ECO:0000256" key="1">
    <source>
        <dbReference type="ARBA" id="ARBA00007626"/>
    </source>
</evidence>
<dbReference type="EMBL" id="JBEDUW010000232">
    <property type="protein sequence ID" value="KAK9903171.1"/>
    <property type="molecule type" value="Genomic_DNA"/>
</dbReference>
<feature type="repeat" description="PPR" evidence="3">
    <location>
        <begin position="197"/>
        <end position="231"/>
    </location>
</feature>
<dbReference type="InterPro" id="IPR011990">
    <property type="entry name" value="TPR-like_helical_dom_sf"/>
</dbReference>
<evidence type="ECO:0000313" key="5">
    <source>
        <dbReference type="Proteomes" id="UP001457282"/>
    </source>
</evidence>
<evidence type="ECO:0008006" key="6">
    <source>
        <dbReference type="Google" id="ProtNLM"/>
    </source>
</evidence>
<gene>
    <name evidence="4" type="ORF">M0R45_001182</name>
</gene>
<name>A0AAW1VLB2_RUBAR</name>
<dbReference type="GO" id="GO:0006396">
    <property type="term" value="P:RNA processing"/>
    <property type="evidence" value="ECO:0007669"/>
    <property type="project" value="TreeGrafter"/>
</dbReference>
<feature type="repeat" description="PPR" evidence="3">
    <location>
        <begin position="372"/>
        <end position="406"/>
    </location>
</feature>
<feature type="repeat" description="PPR" evidence="3">
    <location>
        <begin position="337"/>
        <end position="371"/>
    </location>
</feature>
<feature type="repeat" description="PPR" evidence="3">
    <location>
        <begin position="302"/>
        <end position="336"/>
    </location>
</feature>
<dbReference type="Pfam" id="PF01535">
    <property type="entry name" value="PPR"/>
    <property type="match status" value="1"/>
</dbReference>
<sequence length="475" mass="54040">MLSSFTTRSLHLFLYQHTNANTFFFFKLQSLHLLLRHLTTLNAFPNPTPQNGAVAPTKDDYFSAIHHVTNIVRRDHYMERTLNKLRIAVDSELVYRILRACSASGTESLRFFNWARTRHLTYKPTTLEIEELVKTLARTKKYESMWKILKSMQTHHGLTLSQETLCFIIQEYGKHGLIDQAVELFNRAPKTFNCLQSVEVYNALLFSLCQAKLFHGAYALVRRLIRKGLVPNKMTYSILVNAWCSNGKMKEAQLFLEEMSEKGFNPPVRGRDLLVDGLLNAGYIEAAKDMVRKMVKQSCAPDVSTFNALIEAICKCGEVEFCIDLYWEATGLGLCPDINTYKVLIPAVSKVGRIDEAFKLLHNSIEDGHIPFPSLYAPIIKGMCRNGQFDDAFCFFSEMKVVGHPPNRPVYTMLITMSGRGGRFVEAANYLMEMTEFGLMPISRCFDLVTDGLKNSGKHDLAKRIEQLEVSLRGT</sequence>
<feature type="repeat" description="PPR" evidence="3">
    <location>
        <begin position="232"/>
        <end position="266"/>
    </location>
</feature>
<keyword evidence="5" id="KW-1185">Reference proteome</keyword>
<dbReference type="Gene3D" id="1.25.40.10">
    <property type="entry name" value="Tetratricopeptide repeat domain"/>
    <property type="match status" value="3"/>
</dbReference>
<evidence type="ECO:0000256" key="2">
    <source>
        <dbReference type="ARBA" id="ARBA00022737"/>
    </source>
</evidence>
<dbReference type="NCBIfam" id="TIGR00756">
    <property type="entry name" value="PPR"/>
    <property type="match status" value="4"/>
</dbReference>
<dbReference type="Pfam" id="PF13041">
    <property type="entry name" value="PPR_2"/>
    <property type="match status" value="2"/>
</dbReference>
<dbReference type="InterPro" id="IPR051114">
    <property type="entry name" value="Mito_RNA_Proc_CCM1"/>
</dbReference>
<organism evidence="4 5">
    <name type="scientific">Rubus argutus</name>
    <name type="common">Southern blackberry</name>
    <dbReference type="NCBI Taxonomy" id="59490"/>
    <lineage>
        <taxon>Eukaryota</taxon>
        <taxon>Viridiplantae</taxon>
        <taxon>Streptophyta</taxon>
        <taxon>Embryophyta</taxon>
        <taxon>Tracheophyta</taxon>
        <taxon>Spermatophyta</taxon>
        <taxon>Magnoliopsida</taxon>
        <taxon>eudicotyledons</taxon>
        <taxon>Gunneridae</taxon>
        <taxon>Pentapetalae</taxon>
        <taxon>rosids</taxon>
        <taxon>fabids</taxon>
        <taxon>Rosales</taxon>
        <taxon>Rosaceae</taxon>
        <taxon>Rosoideae</taxon>
        <taxon>Rosoideae incertae sedis</taxon>
        <taxon>Rubus</taxon>
    </lineage>
</organism>